<evidence type="ECO:0000313" key="1">
    <source>
        <dbReference type="EMBL" id="PPS06692.1"/>
    </source>
</evidence>
<sequence length="242" mass="27276">MRCGHFGLLETKFIHDGEIKTGSQVADFVRNYIKELEGLRTCLPINRFSLSRWMAPLDQWLKINFDAAFKKELKVSCLGLVVRNARSEVISSKMVFHENISSAFAAKAMACFGHCRSGRSLDGKSTIDGASEELNHRKLGFVIFQGRKVLANLCLKYEDSNGEWMVRKLITNKGSPWTFNNHLLVFETLQDGKDPLEVPLLKAAFWIRPWREFLPYSYGKRQSGIANGMGSHAQSIVSETGG</sequence>
<accession>A0A2P5XTL2</accession>
<proteinExistence type="predicted"/>
<protein>
    <recommendedName>
        <fullName evidence="3">DUF4283 domain-containing protein</fullName>
    </recommendedName>
</protein>
<organism evidence="1 2">
    <name type="scientific">Gossypium barbadense</name>
    <name type="common">Sea Island cotton</name>
    <name type="synonym">Hibiscus barbadensis</name>
    <dbReference type="NCBI Taxonomy" id="3634"/>
    <lineage>
        <taxon>Eukaryota</taxon>
        <taxon>Viridiplantae</taxon>
        <taxon>Streptophyta</taxon>
        <taxon>Embryophyta</taxon>
        <taxon>Tracheophyta</taxon>
        <taxon>Spermatophyta</taxon>
        <taxon>Magnoliopsida</taxon>
        <taxon>eudicotyledons</taxon>
        <taxon>Gunneridae</taxon>
        <taxon>Pentapetalae</taxon>
        <taxon>rosids</taxon>
        <taxon>malvids</taxon>
        <taxon>Malvales</taxon>
        <taxon>Malvaceae</taxon>
        <taxon>Malvoideae</taxon>
        <taxon>Gossypium</taxon>
    </lineage>
</organism>
<evidence type="ECO:0008006" key="3">
    <source>
        <dbReference type="Google" id="ProtNLM"/>
    </source>
</evidence>
<dbReference type="Proteomes" id="UP000239757">
    <property type="component" value="Unassembled WGS sequence"/>
</dbReference>
<dbReference type="AlphaFoldDB" id="A0A2P5XTL2"/>
<reference evidence="1 2" key="1">
    <citation type="submission" date="2015-01" db="EMBL/GenBank/DDBJ databases">
        <title>Genome of allotetraploid Gossypium barbadense reveals genomic plasticity and fiber elongation in cotton evolution.</title>
        <authorList>
            <person name="Chen X."/>
            <person name="Liu X."/>
            <person name="Zhao B."/>
            <person name="Zheng H."/>
            <person name="Hu Y."/>
            <person name="Lu G."/>
            <person name="Yang C."/>
            <person name="Chen J."/>
            <person name="Shan C."/>
            <person name="Zhang L."/>
            <person name="Zhou Y."/>
            <person name="Wang L."/>
            <person name="Guo W."/>
            <person name="Bai Y."/>
            <person name="Ruan J."/>
            <person name="Shangguan X."/>
            <person name="Mao Y."/>
            <person name="Jiang J."/>
            <person name="Zhu Y."/>
            <person name="Lei J."/>
            <person name="Kang H."/>
            <person name="Chen S."/>
            <person name="He X."/>
            <person name="Wang R."/>
            <person name="Wang Y."/>
            <person name="Chen J."/>
            <person name="Wang L."/>
            <person name="Yu S."/>
            <person name="Wang B."/>
            <person name="Wei J."/>
            <person name="Song S."/>
            <person name="Lu X."/>
            <person name="Gao Z."/>
            <person name="Gu W."/>
            <person name="Deng X."/>
            <person name="Ma D."/>
            <person name="Wang S."/>
            <person name="Liang W."/>
            <person name="Fang L."/>
            <person name="Cai C."/>
            <person name="Zhu X."/>
            <person name="Zhou B."/>
            <person name="Zhang Y."/>
            <person name="Chen Z."/>
            <person name="Xu S."/>
            <person name="Zhu R."/>
            <person name="Wang S."/>
            <person name="Zhang T."/>
            <person name="Zhao G."/>
        </authorList>
    </citation>
    <scope>NUCLEOTIDE SEQUENCE [LARGE SCALE GENOMIC DNA]</scope>
    <source>
        <strain evidence="2">cv. Xinhai21</strain>
        <tissue evidence="1">Leaf</tissue>
    </source>
</reference>
<dbReference type="EMBL" id="KZ664248">
    <property type="protein sequence ID" value="PPS06692.1"/>
    <property type="molecule type" value="Genomic_DNA"/>
</dbReference>
<name>A0A2P5XTL2_GOSBA</name>
<evidence type="ECO:0000313" key="2">
    <source>
        <dbReference type="Proteomes" id="UP000239757"/>
    </source>
</evidence>
<gene>
    <name evidence="1" type="ORF">GOBAR_AA13957</name>
</gene>